<sequence length="132" mass="14914">MNLILRSDLFHYGSISLISEPCRSARLAALRAAKAAVVLCSYERVKPSASPAVPRPRRPALPRPRLARQSADSALHHRHQNPRFAFPLLRLRRRSFPSWSFDNVPFFLSRASLVVTHFLSGRFNPETQSDPG</sequence>
<evidence type="ECO:0000256" key="1">
    <source>
        <dbReference type="SAM" id="MobiDB-lite"/>
    </source>
</evidence>
<evidence type="ECO:0000313" key="3">
    <source>
        <dbReference type="Proteomes" id="UP001552299"/>
    </source>
</evidence>
<evidence type="ECO:0000313" key="2">
    <source>
        <dbReference type="EMBL" id="KAL0907311.1"/>
    </source>
</evidence>
<keyword evidence="3" id="KW-1185">Reference proteome</keyword>
<dbReference type="EMBL" id="JANQDX010000017">
    <property type="protein sequence ID" value="KAL0907311.1"/>
    <property type="molecule type" value="Genomic_DNA"/>
</dbReference>
<feature type="region of interest" description="Disordered" evidence="1">
    <location>
        <begin position="46"/>
        <end position="78"/>
    </location>
</feature>
<comment type="caution">
    <text evidence="2">The sequence shown here is derived from an EMBL/GenBank/DDBJ whole genome shotgun (WGS) entry which is preliminary data.</text>
</comment>
<protein>
    <submittedName>
        <fullName evidence="2">Uncharacterized protein</fullName>
    </submittedName>
</protein>
<reference evidence="2 3" key="1">
    <citation type="journal article" date="2024" name="Plant Biotechnol. J.">
        <title>Dendrobium thyrsiflorum genome and its molecular insights into genes involved in important horticultural traits.</title>
        <authorList>
            <person name="Chen B."/>
            <person name="Wang J.Y."/>
            <person name="Zheng P.J."/>
            <person name="Li K.L."/>
            <person name="Liang Y.M."/>
            <person name="Chen X.F."/>
            <person name="Zhang C."/>
            <person name="Zhao X."/>
            <person name="He X."/>
            <person name="Zhang G.Q."/>
            <person name="Liu Z.J."/>
            <person name="Xu Q."/>
        </authorList>
    </citation>
    <scope>NUCLEOTIDE SEQUENCE [LARGE SCALE GENOMIC DNA]</scope>
    <source>
        <strain evidence="2">GZMU011</strain>
    </source>
</reference>
<gene>
    <name evidence="2" type="ORF">M5K25_021712</name>
</gene>
<dbReference type="AlphaFoldDB" id="A0ABD0UAG2"/>
<proteinExistence type="predicted"/>
<dbReference type="Proteomes" id="UP001552299">
    <property type="component" value="Unassembled WGS sequence"/>
</dbReference>
<accession>A0ABD0UAG2</accession>
<name>A0ABD0UAG2_DENTH</name>
<organism evidence="2 3">
    <name type="scientific">Dendrobium thyrsiflorum</name>
    <name type="common">Pinecone-like raceme dendrobium</name>
    <name type="synonym">Orchid</name>
    <dbReference type="NCBI Taxonomy" id="117978"/>
    <lineage>
        <taxon>Eukaryota</taxon>
        <taxon>Viridiplantae</taxon>
        <taxon>Streptophyta</taxon>
        <taxon>Embryophyta</taxon>
        <taxon>Tracheophyta</taxon>
        <taxon>Spermatophyta</taxon>
        <taxon>Magnoliopsida</taxon>
        <taxon>Liliopsida</taxon>
        <taxon>Asparagales</taxon>
        <taxon>Orchidaceae</taxon>
        <taxon>Epidendroideae</taxon>
        <taxon>Malaxideae</taxon>
        <taxon>Dendrobiinae</taxon>
        <taxon>Dendrobium</taxon>
    </lineage>
</organism>